<evidence type="ECO:0000313" key="10">
    <source>
        <dbReference type="Proteomes" id="UP000006242"/>
    </source>
</evidence>
<feature type="active site" evidence="7">
    <location>
        <position position="312"/>
    </location>
</feature>
<dbReference type="Proteomes" id="UP000006242">
    <property type="component" value="Unassembled WGS sequence"/>
</dbReference>
<dbReference type="InterPro" id="IPR008258">
    <property type="entry name" value="Transglycosylase_SLT_dom_1"/>
</dbReference>
<dbReference type="SUPFAM" id="SSF53850">
    <property type="entry name" value="Periplasmic binding protein-like II"/>
    <property type="match status" value="1"/>
</dbReference>
<dbReference type="AlphaFoldDB" id="U2FR47"/>
<dbReference type="RefSeq" id="WP_006914712.1">
    <property type="nucleotide sequence ID" value="NZ_AFNV02000018.1"/>
</dbReference>
<keyword evidence="10" id="KW-1185">Reference proteome</keyword>
<dbReference type="STRING" id="1033802.SSPSH_002645"/>
<feature type="signal peptide" evidence="7">
    <location>
        <begin position="1"/>
        <end position="21"/>
    </location>
</feature>
<comment type="caution">
    <text evidence="7">Lacks conserved residue(s) required for the propagation of feature annotation.</text>
</comment>
<feature type="domain" description="Solute-binding protein family 3/N-terminal" evidence="8">
    <location>
        <begin position="41"/>
        <end position="265"/>
    </location>
</feature>
<dbReference type="GO" id="GO:0009253">
    <property type="term" value="P:peptidoglycan catabolic process"/>
    <property type="evidence" value="ECO:0007669"/>
    <property type="project" value="TreeGrafter"/>
</dbReference>
<evidence type="ECO:0000313" key="9">
    <source>
        <dbReference type="EMBL" id="ERJ18539.1"/>
    </source>
</evidence>
<dbReference type="EC" id="4.2.2.n1" evidence="7"/>
<keyword evidence="6 7" id="KW-0961">Cell wall biogenesis/degradation</keyword>
<keyword evidence="3 7" id="KW-0472">Membrane</keyword>
<reference evidence="9 10" key="2">
    <citation type="journal article" date="2013" name="PLoS ONE">
        <title>INDIGO - INtegrated Data Warehouse of MIcrobial GenOmes with Examples from the Red Sea Extremophiles.</title>
        <authorList>
            <person name="Alam I."/>
            <person name="Antunes A."/>
            <person name="Kamau A.A."/>
            <person name="Ba Alawi W."/>
            <person name="Kalkatawi M."/>
            <person name="Stingl U."/>
            <person name="Bajic V.B."/>
        </authorList>
    </citation>
    <scope>NUCLEOTIDE SEQUENCE [LARGE SCALE GENOMIC DNA]</scope>
    <source>
        <strain evidence="9 10">E1L3A</strain>
    </source>
</reference>
<evidence type="ECO:0000256" key="3">
    <source>
        <dbReference type="ARBA" id="ARBA00023136"/>
    </source>
</evidence>
<keyword evidence="4 7" id="KW-0998">Cell outer membrane</keyword>
<evidence type="ECO:0000256" key="5">
    <source>
        <dbReference type="ARBA" id="ARBA00023239"/>
    </source>
</evidence>
<dbReference type="GO" id="GO:0071555">
    <property type="term" value="P:cell wall organization"/>
    <property type="evidence" value="ECO:0007669"/>
    <property type="project" value="UniProtKB-KW"/>
</dbReference>
<dbReference type="Pfam" id="PF01464">
    <property type="entry name" value="SLT"/>
    <property type="match status" value="1"/>
</dbReference>
<dbReference type="GO" id="GO:0009279">
    <property type="term" value="C:cell outer membrane"/>
    <property type="evidence" value="ECO:0007669"/>
    <property type="project" value="UniProtKB-SubCell"/>
</dbReference>
<dbReference type="CDD" id="cd13403">
    <property type="entry name" value="MLTF-like"/>
    <property type="match status" value="1"/>
</dbReference>
<dbReference type="GO" id="GO:0008933">
    <property type="term" value="F:peptidoglycan lytic transglycosylase activity"/>
    <property type="evidence" value="ECO:0007669"/>
    <property type="project" value="UniProtKB-UniRule"/>
</dbReference>
<dbReference type="Gene3D" id="3.40.190.10">
    <property type="entry name" value="Periplasmic binding protein-like II"/>
    <property type="match status" value="2"/>
</dbReference>
<name>U2FR47_9GAMM</name>
<dbReference type="OrthoDB" id="9815002at2"/>
<accession>U2FR47</accession>
<evidence type="ECO:0000259" key="8">
    <source>
        <dbReference type="SMART" id="SM00062"/>
    </source>
</evidence>
<feature type="region of interest" description="LT domain" evidence="7">
    <location>
        <begin position="266"/>
        <end position="457"/>
    </location>
</feature>
<evidence type="ECO:0000256" key="4">
    <source>
        <dbReference type="ARBA" id="ARBA00023237"/>
    </source>
</evidence>
<reference evidence="9 10" key="1">
    <citation type="journal article" date="2011" name="J. Bacteriol.">
        <title>Genome sequence of Salinisphaera shabanensis, a gammaproteobacterium from the harsh, variable environment of the brine-seawater interface of the Shaban Deep in the Red Sea.</title>
        <authorList>
            <person name="Antunes A."/>
            <person name="Alam I."/>
            <person name="Bajic V.B."/>
            <person name="Stingl U."/>
        </authorList>
    </citation>
    <scope>NUCLEOTIDE SEQUENCE [LARGE SCALE GENOMIC DNA]</scope>
    <source>
        <strain evidence="9 10">E1L3A</strain>
    </source>
</reference>
<dbReference type="CDD" id="cd01009">
    <property type="entry name" value="PBP2_YfhD_N"/>
    <property type="match status" value="1"/>
</dbReference>
<dbReference type="eggNOG" id="COG4623">
    <property type="taxonomic scope" value="Bacteria"/>
</dbReference>
<organism evidence="9 10">
    <name type="scientific">Salinisphaera shabanensis E1L3A</name>
    <dbReference type="NCBI Taxonomy" id="1033802"/>
    <lineage>
        <taxon>Bacteria</taxon>
        <taxon>Pseudomonadati</taxon>
        <taxon>Pseudomonadota</taxon>
        <taxon>Gammaproteobacteria</taxon>
        <taxon>Salinisphaerales</taxon>
        <taxon>Salinisphaeraceae</taxon>
        <taxon>Salinisphaera</taxon>
    </lineage>
</organism>
<feature type="chain" id="PRO_5009021580" description="Membrane-bound lytic murein transglycosylase F" evidence="7">
    <location>
        <begin position="22"/>
        <end position="457"/>
    </location>
</feature>
<protein>
    <recommendedName>
        <fullName evidence="7">Membrane-bound lytic murein transglycosylase F</fullName>
        <ecNumber evidence="7">4.2.2.n1</ecNumber>
    </recommendedName>
    <alternativeName>
        <fullName evidence="7">Murein lyase F</fullName>
    </alternativeName>
</protein>
<comment type="similarity">
    <text evidence="1">Belongs to the bacterial solute-binding protein 3 family.</text>
</comment>
<dbReference type="GO" id="GO:0016998">
    <property type="term" value="P:cell wall macromolecule catabolic process"/>
    <property type="evidence" value="ECO:0007669"/>
    <property type="project" value="UniProtKB-UniRule"/>
</dbReference>
<comment type="similarity">
    <text evidence="7">In the N-terminal section; belongs to the bacterial solute-binding protein 3 family.</text>
</comment>
<comment type="function">
    <text evidence="7">Murein-degrading enzyme that degrades murein glycan strands and insoluble, high-molecular weight murein sacculi, with the concomitant formation of a 1,6-anhydromuramoyl product. Lytic transglycosylases (LTs) play an integral role in the metabolism of the peptidoglycan (PG) sacculus. Their lytic action creates space within the PG sacculus to allow for its expansion as well as for the insertion of various structures such as secretion systems and flagella.</text>
</comment>
<comment type="domain">
    <text evidence="7">The N-terminal domain does not have lytic activity and probably modulates enzymatic activity. The C-terminal domain is the catalytic active domain.</text>
</comment>
<dbReference type="SUPFAM" id="SSF53955">
    <property type="entry name" value="Lysozyme-like"/>
    <property type="match status" value="1"/>
</dbReference>
<dbReference type="Pfam" id="PF00497">
    <property type="entry name" value="SBP_bac_3"/>
    <property type="match status" value="1"/>
</dbReference>
<proteinExistence type="inferred from homology"/>
<sequence length="457" mass="51367" precursor="true">MVGIVTLATLAIGLVVLPACSDNSTDQANAGQLDHIREQGTLRVVTRNAPTSYYLNRHRQPVGPEQSLTAAFAKHLGVDIEYTVKDSIRGVLTALENGQADIAAAGLSITPARQERFRFAAPYQTVRQQVVCNAESARPQTVAELSGVSLTVIADSSYVERLETLKSDYPTLKWTEDSKRGTEQLLYRVWQNKLDCTVADSNIVDINRRYYPQLRVMFDLNESESLAWALPEHAEALAQSATAWLTSQAGKQARKGMRNRYYAYLPEFDFVDRRALVERIETVLPRYDSLFERAGEAHALPPLLLAAQAYQESKWDPKAKSPTGVRGLMMLTGRTARAVGVDNRLDPAESIRGGAKYLSRMRSRIDESVPSPDRLLMALAAYNIGLAHLRDAQKLAERLGKNAHAWRDLKQVLPLLADKRYYPSLKYGYARGREPVRYIHRIRDYEDVIRRHIDSGR</sequence>
<keyword evidence="9" id="KW-0436">Ligase</keyword>
<keyword evidence="5 7" id="KW-0456">Lyase</keyword>
<keyword evidence="2 7" id="KW-0732">Signal</keyword>
<evidence type="ECO:0000256" key="1">
    <source>
        <dbReference type="ARBA" id="ARBA00010333"/>
    </source>
</evidence>
<comment type="similarity">
    <text evidence="7">In the C-terminal section; belongs to the transglycosylase Slt family.</text>
</comment>
<comment type="catalytic activity">
    <reaction evidence="7">
        <text>Exolytic cleavage of the (1-&gt;4)-beta-glycosidic linkage between N-acetylmuramic acid (MurNAc) and N-acetylglucosamine (GlcNAc) residues in peptidoglycan, from either the reducing or the non-reducing ends of the peptidoglycan chains, with concomitant formation of a 1,6-anhydrobond in the MurNAc residue.</text>
        <dbReference type="EC" id="4.2.2.n1"/>
    </reaction>
</comment>
<dbReference type="PANTHER" id="PTHR35936:SF32">
    <property type="entry name" value="MEMBRANE-BOUND LYTIC MUREIN TRANSGLYCOSYLASE F"/>
    <property type="match status" value="1"/>
</dbReference>
<evidence type="ECO:0000256" key="6">
    <source>
        <dbReference type="ARBA" id="ARBA00023316"/>
    </source>
</evidence>
<dbReference type="InterPro" id="IPR023703">
    <property type="entry name" value="MltF"/>
</dbReference>
<dbReference type="SMART" id="SM00062">
    <property type="entry name" value="PBPb"/>
    <property type="match status" value="1"/>
</dbReference>
<dbReference type="EMBL" id="AFNV02000018">
    <property type="protein sequence ID" value="ERJ18539.1"/>
    <property type="molecule type" value="Genomic_DNA"/>
</dbReference>
<dbReference type="InterPro" id="IPR023346">
    <property type="entry name" value="Lysozyme-like_dom_sf"/>
</dbReference>
<comment type="subcellular location">
    <subcellularLocation>
        <location evidence="7">Cell outer membrane</location>
        <topology evidence="7">Peripheral membrane protein</topology>
    </subcellularLocation>
    <text evidence="7">Attached to the inner leaflet of the outer membrane.</text>
</comment>
<gene>
    <name evidence="7 9" type="primary">mltF</name>
    <name evidence="9" type="ORF">SSPSH_002645</name>
</gene>
<comment type="caution">
    <text evidence="9">The sequence shown here is derived from an EMBL/GenBank/DDBJ whole genome shotgun (WGS) entry which is preliminary data.</text>
</comment>
<dbReference type="Gene3D" id="1.10.530.10">
    <property type="match status" value="1"/>
</dbReference>
<dbReference type="PANTHER" id="PTHR35936">
    <property type="entry name" value="MEMBRANE-BOUND LYTIC MUREIN TRANSGLYCOSYLASE F"/>
    <property type="match status" value="1"/>
</dbReference>
<dbReference type="InterPro" id="IPR001638">
    <property type="entry name" value="Solute-binding_3/MltF_N"/>
</dbReference>
<dbReference type="GO" id="GO:0016874">
    <property type="term" value="F:ligase activity"/>
    <property type="evidence" value="ECO:0007669"/>
    <property type="project" value="UniProtKB-KW"/>
</dbReference>
<dbReference type="NCBIfam" id="NF008112">
    <property type="entry name" value="PRK10859.1"/>
    <property type="match status" value="1"/>
</dbReference>
<evidence type="ECO:0000256" key="2">
    <source>
        <dbReference type="ARBA" id="ARBA00022729"/>
    </source>
</evidence>
<evidence type="ECO:0000256" key="7">
    <source>
        <dbReference type="HAMAP-Rule" id="MF_02016"/>
    </source>
</evidence>
<dbReference type="HAMAP" id="MF_02016">
    <property type="entry name" value="MltF"/>
    <property type="match status" value="1"/>
</dbReference>